<reference evidence="5" key="3">
    <citation type="submission" date="2025-04" db="UniProtKB">
        <authorList>
            <consortium name="RefSeq"/>
        </authorList>
    </citation>
    <scope>IDENTIFICATION</scope>
    <source>
        <strain evidence="5">CBS 781.70</strain>
    </source>
</reference>
<accession>A0A6G1G9L1</accession>
<dbReference type="AlphaFoldDB" id="A0A6G1G9L1"/>
<name>A0A6G1G9L1_9PEZI</name>
<dbReference type="Proteomes" id="UP000504638">
    <property type="component" value="Unplaced"/>
</dbReference>
<dbReference type="GeneID" id="54421631"/>
<dbReference type="Pfam" id="PF01035">
    <property type="entry name" value="DNA_binding_1"/>
    <property type="match status" value="1"/>
</dbReference>
<organism evidence="3">
    <name type="scientific">Eremomyces bilateralis CBS 781.70</name>
    <dbReference type="NCBI Taxonomy" id="1392243"/>
    <lineage>
        <taxon>Eukaryota</taxon>
        <taxon>Fungi</taxon>
        <taxon>Dikarya</taxon>
        <taxon>Ascomycota</taxon>
        <taxon>Pezizomycotina</taxon>
        <taxon>Dothideomycetes</taxon>
        <taxon>Dothideomycetes incertae sedis</taxon>
        <taxon>Eremomycetales</taxon>
        <taxon>Eremomycetaceae</taxon>
        <taxon>Eremomyces</taxon>
    </lineage>
</organism>
<reference evidence="3 5" key="1">
    <citation type="submission" date="2020-01" db="EMBL/GenBank/DDBJ databases">
        <authorList>
            <consortium name="DOE Joint Genome Institute"/>
            <person name="Haridas S."/>
            <person name="Albert R."/>
            <person name="Binder M."/>
            <person name="Bloem J."/>
            <person name="Labutti K."/>
            <person name="Salamov A."/>
            <person name="Andreopoulos B."/>
            <person name="Baker S.E."/>
            <person name="Barry K."/>
            <person name="Bills G."/>
            <person name="Bluhm B.H."/>
            <person name="Cannon C."/>
            <person name="Castanera R."/>
            <person name="Culley D.E."/>
            <person name="Daum C."/>
            <person name="Ezra D."/>
            <person name="Gonzalez J.B."/>
            <person name="Henrissat B."/>
            <person name="Kuo A."/>
            <person name="Liang C."/>
            <person name="Lipzen A."/>
            <person name="Lutzoni F."/>
            <person name="Magnuson J."/>
            <person name="Mondo S."/>
            <person name="Nolan M."/>
            <person name="Ohm R."/>
            <person name="Pangilinan J."/>
            <person name="Park H.-J."/>
            <person name="Ramirez L."/>
            <person name="Alfaro M."/>
            <person name="Sun H."/>
            <person name="Tritt A."/>
            <person name="Yoshinaga Y."/>
            <person name="Zwiers L.-H."/>
            <person name="Turgeon B.G."/>
            <person name="Goodwin S.B."/>
            <person name="Spatafora J.W."/>
            <person name="Crous P.W."/>
            <person name="Grigoriev I.V."/>
        </authorList>
    </citation>
    <scope>NUCLEOTIDE SEQUENCE</scope>
    <source>
        <strain evidence="3 5">CBS 781.70</strain>
    </source>
</reference>
<evidence type="ECO:0000256" key="1">
    <source>
        <dbReference type="ARBA" id="ARBA00022763"/>
    </source>
</evidence>
<dbReference type="GO" id="GO:0003824">
    <property type="term" value="F:catalytic activity"/>
    <property type="evidence" value="ECO:0007669"/>
    <property type="project" value="InterPro"/>
</dbReference>
<dbReference type="OrthoDB" id="2548197at2759"/>
<dbReference type="SUPFAM" id="SSF46767">
    <property type="entry name" value="Methylated DNA-protein cysteine methyltransferase, C-terminal domain"/>
    <property type="match status" value="1"/>
</dbReference>
<dbReference type="PANTHER" id="PTHR42942">
    <property type="entry name" value="6-O-METHYLGUANINE DNA METHYLTRANSFERASE"/>
    <property type="match status" value="1"/>
</dbReference>
<dbReference type="InterPro" id="IPR014048">
    <property type="entry name" value="MethylDNA_cys_MeTrfase_DNA-bd"/>
</dbReference>
<sequence length="138" mass="15108">MARTEEAAAWFSAVYRAVQQVPVGKVTTYGHIALLLDHPERARQVGVCLKHLPSAPDPDDRYSQLFNGGNVPWQRIINSKGAISPRGPGGAQRQADVLTEEGVEVEYDGMEYRIKLGTFGWFPKALPSEDEAGSGDHC</sequence>
<dbReference type="RefSeq" id="XP_033536313.1">
    <property type="nucleotide sequence ID" value="XM_033681061.1"/>
</dbReference>
<proteinExistence type="predicted"/>
<evidence type="ECO:0000313" key="3">
    <source>
        <dbReference type="EMBL" id="KAF1814682.1"/>
    </source>
</evidence>
<gene>
    <name evidence="3 5" type="ORF">P152DRAFT_471364</name>
</gene>
<keyword evidence="1" id="KW-0227">DNA damage</keyword>
<dbReference type="CDD" id="cd06445">
    <property type="entry name" value="ATase"/>
    <property type="match status" value="1"/>
</dbReference>
<evidence type="ECO:0000313" key="5">
    <source>
        <dbReference type="RefSeq" id="XP_033536313.1"/>
    </source>
</evidence>
<dbReference type="EMBL" id="ML975152">
    <property type="protein sequence ID" value="KAF1814682.1"/>
    <property type="molecule type" value="Genomic_DNA"/>
</dbReference>
<dbReference type="GO" id="GO:0006281">
    <property type="term" value="P:DNA repair"/>
    <property type="evidence" value="ECO:0007669"/>
    <property type="project" value="InterPro"/>
</dbReference>
<dbReference type="Gene3D" id="1.10.10.10">
    <property type="entry name" value="Winged helix-like DNA-binding domain superfamily/Winged helix DNA-binding domain"/>
    <property type="match status" value="1"/>
</dbReference>
<dbReference type="InterPro" id="IPR052520">
    <property type="entry name" value="ATL_DNA_repair"/>
</dbReference>
<evidence type="ECO:0000313" key="4">
    <source>
        <dbReference type="Proteomes" id="UP000504638"/>
    </source>
</evidence>
<dbReference type="InterPro" id="IPR036217">
    <property type="entry name" value="MethylDNA_cys_MeTrfase_DNAb"/>
</dbReference>
<reference evidence="5" key="2">
    <citation type="submission" date="2020-04" db="EMBL/GenBank/DDBJ databases">
        <authorList>
            <consortium name="NCBI Genome Project"/>
        </authorList>
    </citation>
    <scope>NUCLEOTIDE SEQUENCE</scope>
    <source>
        <strain evidence="5">CBS 781.70</strain>
    </source>
</reference>
<protein>
    <submittedName>
        <fullName evidence="3 5">MGMT family protein</fullName>
    </submittedName>
</protein>
<dbReference type="PANTHER" id="PTHR42942:SF1">
    <property type="entry name" value="ALKYLTRANSFERASE-LIKE PROTEIN 1"/>
    <property type="match status" value="1"/>
</dbReference>
<feature type="domain" description="Methylated-DNA-[protein]-cysteine S-methyltransferase DNA binding" evidence="2">
    <location>
        <begin position="11"/>
        <end position="103"/>
    </location>
</feature>
<dbReference type="InterPro" id="IPR036388">
    <property type="entry name" value="WH-like_DNA-bd_sf"/>
</dbReference>
<evidence type="ECO:0000259" key="2">
    <source>
        <dbReference type="Pfam" id="PF01035"/>
    </source>
</evidence>
<keyword evidence="4" id="KW-1185">Reference proteome</keyword>